<dbReference type="RefSeq" id="WP_194703459.1">
    <property type="nucleotide sequence ID" value="NZ_JADKNH010000014.1"/>
</dbReference>
<dbReference type="InterPro" id="IPR027417">
    <property type="entry name" value="P-loop_NTPase"/>
</dbReference>
<accession>A0ABR9ZXM5</accession>
<evidence type="ECO:0000313" key="1">
    <source>
        <dbReference type="EMBL" id="MBF4695216.1"/>
    </source>
</evidence>
<reference evidence="1 2" key="1">
    <citation type="submission" date="2020-11" db="EMBL/GenBank/DDBJ databases">
        <title>Fusibacter basophilias sp. nov.</title>
        <authorList>
            <person name="Qiu D."/>
        </authorList>
    </citation>
    <scope>NUCLEOTIDE SEQUENCE [LARGE SCALE GENOMIC DNA]</scope>
    <source>
        <strain evidence="1 2">Q10-2</strain>
    </source>
</reference>
<keyword evidence="2" id="KW-1185">Reference proteome</keyword>
<dbReference type="Gene3D" id="3.40.50.300">
    <property type="entry name" value="P-loop containing nucleotide triphosphate hydrolases"/>
    <property type="match status" value="1"/>
</dbReference>
<dbReference type="Pfam" id="PF10923">
    <property type="entry name" value="BrxC_BrxD"/>
    <property type="match status" value="1"/>
</dbReference>
<protein>
    <submittedName>
        <fullName evidence="1">DUF2791 family P-loop domain-containing protein</fullName>
    </submittedName>
</protein>
<evidence type="ECO:0000313" key="2">
    <source>
        <dbReference type="Proteomes" id="UP000614200"/>
    </source>
</evidence>
<organism evidence="1 2">
    <name type="scientific">Fusibacter ferrireducens</name>
    <dbReference type="NCBI Taxonomy" id="2785058"/>
    <lineage>
        <taxon>Bacteria</taxon>
        <taxon>Bacillati</taxon>
        <taxon>Bacillota</taxon>
        <taxon>Clostridia</taxon>
        <taxon>Eubacteriales</taxon>
        <taxon>Eubacteriales Family XII. Incertae Sedis</taxon>
        <taxon>Fusibacter</taxon>
    </lineage>
</organism>
<sequence length="378" mass="43332">MKLTLHAHEASKIINALRNGVAPVGLTENLIFGRQRELTEFNRCFSALKNGESIVKIITGEYGAGKSHLVHAIKNLALQGDYIIASFQVNGGFRLNKMDDLYYAIMHNLYMKGAHFEKTSFNEIFDLWIENLQTAPFPNQKRVEINTVCQEISKYNMNFARAFLMFMRGRIQRNQEMQNVTTSWLTGEKNIPFELKQKYDLIGHVDKTNTLDFLKAFSKLIHLLGYNGLIVFIDELDQIISERRDYRALAYNNLKHLIDLSASGEMAHSMFVFSGTPNLLSDYEKGFMSLEALSQRLNLPLDPDVSDPRQTVIHLERISEDAILSLVHQLIELYQIQDEPLDKMPSPQDVLRTIDASNLKTTRHVVTKAVQYLDTFLK</sequence>
<name>A0ABR9ZXM5_9FIRM</name>
<proteinExistence type="predicted"/>
<dbReference type="EMBL" id="JADKNH010000014">
    <property type="protein sequence ID" value="MBF4695216.1"/>
    <property type="molecule type" value="Genomic_DNA"/>
</dbReference>
<dbReference type="InterPro" id="IPR021228">
    <property type="entry name" value="BrxD"/>
</dbReference>
<dbReference type="Proteomes" id="UP000614200">
    <property type="component" value="Unassembled WGS sequence"/>
</dbReference>
<comment type="caution">
    <text evidence="1">The sequence shown here is derived from an EMBL/GenBank/DDBJ whole genome shotgun (WGS) entry which is preliminary data.</text>
</comment>
<dbReference type="SUPFAM" id="SSF52540">
    <property type="entry name" value="P-loop containing nucleoside triphosphate hydrolases"/>
    <property type="match status" value="1"/>
</dbReference>
<gene>
    <name evidence="1" type="ORF">ISU02_19115</name>
</gene>